<organism evidence="13 14">
    <name type="scientific">Phyllostomus discolor</name>
    <name type="common">pale spear-nosed bat</name>
    <dbReference type="NCBI Taxonomy" id="89673"/>
    <lineage>
        <taxon>Eukaryota</taxon>
        <taxon>Metazoa</taxon>
        <taxon>Chordata</taxon>
        <taxon>Craniata</taxon>
        <taxon>Vertebrata</taxon>
        <taxon>Euteleostomi</taxon>
        <taxon>Mammalia</taxon>
        <taxon>Eutheria</taxon>
        <taxon>Laurasiatheria</taxon>
        <taxon>Chiroptera</taxon>
        <taxon>Yangochiroptera</taxon>
        <taxon>Phyllostomidae</taxon>
        <taxon>Phyllostominae</taxon>
        <taxon>Phyllostomus</taxon>
    </lineage>
</organism>
<reference evidence="14" key="1">
    <citation type="submission" date="2025-08" db="UniProtKB">
        <authorList>
            <consortium name="RefSeq"/>
        </authorList>
    </citation>
    <scope>IDENTIFICATION</scope>
    <source>
        <tissue evidence="14">Muscle</tissue>
    </source>
</reference>
<dbReference type="Proteomes" id="UP000504628">
    <property type="component" value="Chromosome 12"/>
</dbReference>
<keyword evidence="8" id="KW-1015">Disulfide bond</keyword>
<evidence type="ECO:0000256" key="2">
    <source>
        <dbReference type="ARBA" id="ARBA00022475"/>
    </source>
</evidence>
<dbReference type="SUPFAM" id="SSF48726">
    <property type="entry name" value="Immunoglobulin"/>
    <property type="match status" value="2"/>
</dbReference>
<dbReference type="GO" id="GO:0005886">
    <property type="term" value="C:plasma membrane"/>
    <property type="evidence" value="ECO:0007669"/>
    <property type="project" value="UniProtKB-SubCell"/>
</dbReference>
<feature type="domain" description="Ig-like" evidence="12">
    <location>
        <begin position="124"/>
        <end position="196"/>
    </location>
</feature>
<dbReference type="InterPro" id="IPR013151">
    <property type="entry name" value="Immunoglobulin_dom"/>
</dbReference>
<keyword evidence="9" id="KW-0325">Glycoprotein</keyword>
<dbReference type="FunFam" id="2.60.40.10:FF:000049">
    <property type="entry name" value="Leukocyte immunoglobulin-like receptor subfamily B member 1"/>
    <property type="match status" value="2"/>
</dbReference>
<dbReference type="InterPro" id="IPR036179">
    <property type="entry name" value="Ig-like_dom_sf"/>
</dbReference>
<dbReference type="InterPro" id="IPR050412">
    <property type="entry name" value="Ig-like_Receptors_ImmuneReg"/>
</dbReference>
<evidence type="ECO:0000256" key="6">
    <source>
        <dbReference type="ARBA" id="ARBA00022989"/>
    </source>
</evidence>
<keyword evidence="7" id="KW-0472">Membrane</keyword>
<name>A0A7E6CNM9_9CHIR</name>
<dbReference type="InParanoid" id="A0A7E6CNM9"/>
<dbReference type="InterPro" id="IPR003599">
    <property type="entry name" value="Ig_sub"/>
</dbReference>
<keyword evidence="6" id="KW-1133">Transmembrane helix</keyword>
<feature type="signal peptide" evidence="11">
    <location>
        <begin position="1"/>
        <end position="23"/>
    </location>
</feature>
<evidence type="ECO:0000256" key="4">
    <source>
        <dbReference type="ARBA" id="ARBA00022729"/>
    </source>
</evidence>
<evidence type="ECO:0000256" key="3">
    <source>
        <dbReference type="ARBA" id="ARBA00022692"/>
    </source>
</evidence>
<dbReference type="Pfam" id="PF00047">
    <property type="entry name" value="ig"/>
    <property type="match status" value="1"/>
</dbReference>
<dbReference type="OrthoDB" id="9808644at2759"/>
<evidence type="ECO:0000256" key="5">
    <source>
        <dbReference type="ARBA" id="ARBA00022737"/>
    </source>
</evidence>
<accession>A0A7E6CNM9</accession>
<dbReference type="InterPro" id="IPR013783">
    <property type="entry name" value="Ig-like_fold"/>
</dbReference>
<dbReference type="GO" id="GO:0032396">
    <property type="term" value="F:inhibitory MHC class I receptor activity"/>
    <property type="evidence" value="ECO:0007669"/>
    <property type="project" value="TreeGrafter"/>
</dbReference>
<dbReference type="RefSeq" id="XP_035868555.1">
    <property type="nucleotide sequence ID" value="XM_036012662.1"/>
</dbReference>
<evidence type="ECO:0000256" key="1">
    <source>
        <dbReference type="ARBA" id="ARBA00004162"/>
    </source>
</evidence>
<evidence type="ECO:0000256" key="7">
    <source>
        <dbReference type="ARBA" id="ARBA00023136"/>
    </source>
</evidence>
<keyword evidence="5" id="KW-0677">Repeat</keyword>
<proteinExistence type="predicted"/>
<evidence type="ECO:0000256" key="9">
    <source>
        <dbReference type="ARBA" id="ARBA00023180"/>
    </source>
</evidence>
<gene>
    <name evidence="14" type="primary">LOC114510687</name>
</gene>
<evidence type="ECO:0000313" key="13">
    <source>
        <dbReference type="Proteomes" id="UP000504628"/>
    </source>
</evidence>
<evidence type="ECO:0000256" key="10">
    <source>
        <dbReference type="ARBA" id="ARBA00023319"/>
    </source>
</evidence>
<dbReference type="KEGG" id="pdic:114510687"/>
<dbReference type="PROSITE" id="PS50835">
    <property type="entry name" value="IG_LIKE"/>
    <property type="match status" value="1"/>
</dbReference>
<evidence type="ECO:0000256" key="11">
    <source>
        <dbReference type="SAM" id="SignalP"/>
    </source>
</evidence>
<sequence>MARTFTALLCLGLNVGLRTPVQAGTLPKPTLWAETGSVTLLQSSVTIWCQGPMQAQRFHLHKEGSGISLERQKLLEPSDKANFSFTHTTEYDAGRYQCSYLSPSGWSELSDPLELVVTGVYSKPSLSALPSPVVTSGENVTLKCHSDEGFGKFVLTKEGEDRLSWTLDSEQGASGQFQALFPVGPMIPRQSGTFRCYGYYRSKPLVWSPPSDPLVFQISGREPQSSPLSVLDLVKGLAQNSPNLGQE</sequence>
<evidence type="ECO:0000313" key="14">
    <source>
        <dbReference type="RefSeq" id="XP_035868555.1"/>
    </source>
</evidence>
<dbReference type="CDD" id="cd16843">
    <property type="entry name" value="IgC2_D1_D2_LILR_KIR_like"/>
    <property type="match status" value="1"/>
</dbReference>
<keyword evidence="13" id="KW-1185">Reference proteome</keyword>
<keyword evidence="2" id="KW-1003">Cell membrane</keyword>
<evidence type="ECO:0000256" key="8">
    <source>
        <dbReference type="ARBA" id="ARBA00023157"/>
    </source>
</evidence>
<dbReference type="PANTHER" id="PTHR11738:SF179">
    <property type="entry name" value="LEUKOCYTE IMMUNOGLOBULIN-LIKE RECEPTOR SUBFAMILY A MEMBER 5"/>
    <property type="match status" value="1"/>
</dbReference>
<dbReference type="InterPro" id="IPR007110">
    <property type="entry name" value="Ig-like_dom"/>
</dbReference>
<keyword evidence="3" id="KW-0812">Transmembrane</keyword>
<dbReference type="Gene3D" id="2.60.40.10">
    <property type="entry name" value="Immunoglobulins"/>
    <property type="match status" value="2"/>
</dbReference>
<comment type="subcellular location">
    <subcellularLocation>
        <location evidence="1">Cell membrane</location>
        <topology evidence="1">Single-pass membrane protein</topology>
    </subcellularLocation>
</comment>
<keyword evidence="4 11" id="KW-0732">Signal</keyword>
<protein>
    <submittedName>
        <fullName evidence="14">Leukocyte immunoglobulin-like receptor subfamily A member 6</fullName>
    </submittedName>
</protein>
<dbReference type="SMART" id="SM00409">
    <property type="entry name" value="IG"/>
    <property type="match status" value="2"/>
</dbReference>
<dbReference type="PANTHER" id="PTHR11738">
    <property type="entry name" value="MHC CLASS I NK CELL RECEPTOR"/>
    <property type="match status" value="1"/>
</dbReference>
<keyword evidence="10" id="KW-0393">Immunoglobulin domain</keyword>
<dbReference type="GO" id="GO:0019221">
    <property type="term" value="P:cytokine-mediated signaling pathway"/>
    <property type="evidence" value="ECO:0007669"/>
    <property type="project" value="TreeGrafter"/>
</dbReference>
<feature type="chain" id="PRO_5028977372" evidence="11">
    <location>
        <begin position="24"/>
        <end position="247"/>
    </location>
</feature>
<dbReference type="Pfam" id="PF13895">
    <property type="entry name" value="Ig_2"/>
    <property type="match status" value="1"/>
</dbReference>
<dbReference type="GeneID" id="114510687"/>
<dbReference type="AlphaFoldDB" id="A0A7E6CNM9"/>
<evidence type="ECO:0000259" key="12">
    <source>
        <dbReference type="PROSITE" id="PS50835"/>
    </source>
</evidence>
<dbReference type="GO" id="GO:0002764">
    <property type="term" value="P:immune response-regulating signaling pathway"/>
    <property type="evidence" value="ECO:0007669"/>
    <property type="project" value="TreeGrafter"/>
</dbReference>